<dbReference type="EMBL" id="CP017708">
    <property type="protein sequence ID" value="WAN69902.1"/>
    <property type="molecule type" value="Genomic_DNA"/>
</dbReference>
<name>A0A9Q9SUL4_MOOP1</name>
<gene>
    <name evidence="1" type="ORF">BJP36_38075</name>
</gene>
<proteinExistence type="predicted"/>
<reference evidence="1" key="2">
    <citation type="submission" date="2022-10" db="EMBL/GenBank/DDBJ databases">
        <authorList>
            <person name="Ngo T.-E."/>
        </authorList>
    </citation>
    <scope>NUCLEOTIDE SEQUENCE</scope>
    <source>
        <strain evidence="1">JHB</strain>
    </source>
</reference>
<sequence>MILRVGARLLGRVNRPWVTPVEWASWWNGHLGGTGILVERASWWNGHLGGTGILPVINIWSSGQDAHSTAIHYLTDATPKAKLASHS</sequence>
<organism evidence="1">
    <name type="scientific">Moorena producens (strain JHB)</name>
    <dbReference type="NCBI Taxonomy" id="1454205"/>
    <lineage>
        <taxon>Bacteria</taxon>
        <taxon>Bacillati</taxon>
        <taxon>Cyanobacteriota</taxon>
        <taxon>Cyanophyceae</taxon>
        <taxon>Coleofasciculales</taxon>
        <taxon>Coleofasciculaceae</taxon>
        <taxon>Moorena</taxon>
    </lineage>
</organism>
<accession>A0A9Q9SUL4</accession>
<evidence type="ECO:0000313" key="1">
    <source>
        <dbReference type="EMBL" id="WAN69902.1"/>
    </source>
</evidence>
<dbReference type="Proteomes" id="UP000176944">
    <property type="component" value="Chromosome"/>
</dbReference>
<dbReference type="AlphaFoldDB" id="A0A9Q9SUL4"/>
<reference evidence="1" key="1">
    <citation type="journal article" date="2017" name="Proc. Natl. Acad. Sci. U.S.A.">
        <title>Comparative genomics uncovers the prolific and distinctive metabolic potential of the cyanobacterial genus Moorea.</title>
        <authorList>
            <person name="Leao T."/>
            <person name="Castelao G."/>
            <person name="Korobeynikov A."/>
            <person name="Monroe E.A."/>
            <person name="Podell S."/>
            <person name="Glukhov E."/>
            <person name="Allen E.E."/>
            <person name="Gerwick W.H."/>
            <person name="Gerwick L."/>
        </authorList>
    </citation>
    <scope>NUCLEOTIDE SEQUENCE</scope>
    <source>
        <strain evidence="1">JHB</strain>
    </source>
</reference>
<protein>
    <submittedName>
        <fullName evidence="1">Uncharacterized protein</fullName>
    </submittedName>
</protein>